<keyword evidence="6" id="KW-1185">Reference proteome</keyword>
<comment type="caution">
    <text evidence="5">The sequence shown here is derived from an EMBL/GenBank/DDBJ whole genome shotgun (WGS) entry which is preliminary data.</text>
</comment>
<evidence type="ECO:0000256" key="4">
    <source>
        <dbReference type="ARBA" id="ARBA00023163"/>
    </source>
</evidence>
<proteinExistence type="inferred from homology"/>
<dbReference type="Pfam" id="PF03965">
    <property type="entry name" value="Penicillinase_R"/>
    <property type="match status" value="1"/>
</dbReference>
<accession>A0ABV4U8R8</accession>
<dbReference type="PIRSF" id="PIRSF019455">
    <property type="entry name" value="CopR_AtkY"/>
    <property type="match status" value="1"/>
</dbReference>
<comment type="similarity">
    <text evidence="1">Belongs to the BlaI transcriptional regulatory family.</text>
</comment>
<protein>
    <submittedName>
        <fullName evidence="5">BlaI/MecI/CopY family transcriptional regulator</fullName>
    </submittedName>
</protein>
<evidence type="ECO:0000313" key="6">
    <source>
        <dbReference type="Proteomes" id="UP001575105"/>
    </source>
</evidence>
<dbReference type="InterPro" id="IPR036390">
    <property type="entry name" value="WH_DNA-bd_sf"/>
</dbReference>
<sequence length="129" mass="14687">MSRDQHQHLSRRERQIMDVIYARGEANVNEIQPGLPDPPTHTAVRTLLKILGDKGLVTREKCGREYVYRPKTRRSRVGQSALQNVIQTFFDGSLEKAVGAHLATHKAKLSTDELDRLQAMIDEARRKKA</sequence>
<dbReference type="InterPro" id="IPR036388">
    <property type="entry name" value="WH-like_DNA-bd_sf"/>
</dbReference>
<keyword evidence="3" id="KW-0238">DNA-binding</keyword>
<dbReference type="EMBL" id="JBGUBD010000014">
    <property type="protein sequence ID" value="MFA9480004.1"/>
    <property type="molecule type" value="Genomic_DNA"/>
</dbReference>
<organism evidence="5 6">
    <name type="scientific">Natronomicrosphaera hydrolytica</name>
    <dbReference type="NCBI Taxonomy" id="3242702"/>
    <lineage>
        <taxon>Bacteria</taxon>
        <taxon>Pseudomonadati</taxon>
        <taxon>Planctomycetota</taxon>
        <taxon>Phycisphaerae</taxon>
        <taxon>Phycisphaerales</taxon>
        <taxon>Phycisphaeraceae</taxon>
        <taxon>Natronomicrosphaera</taxon>
    </lineage>
</organism>
<dbReference type="Gene3D" id="1.10.10.10">
    <property type="entry name" value="Winged helix-like DNA-binding domain superfamily/Winged helix DNA-binding domain"/>
    <property type="match status" value="1"/>
</dbReference>
<keyword evidence="4" id="KW-0804">Transcription</keyword>
<gene>
    <name evidence="5" type="ORF">ACERK3_17125</name>
</gene>
<keyword evidence="2" id="KW-0805">Transcription regulation</keyword>
<evidence type="ECO:0000313" key="5">
    <source>
        <dbReference type="EMBL" id="MFA9480004.1"/>
    </source>
</evidence>
<dbReference type="SUPFAM" id="SSF46785">
    <property type="entry name" value="Winged helix' DNA-binding domain"/>
    <property type="match status" value="1"/>
</dbReference>
<dbReference type="Proteomes" id="UP001575105">
    <property type="component" value="Unassembled WGS sequence"/>
</dbReference>
<reference evidence="5 6" key="1">
    <citation type="submission" date="2024-08" db="EMBL/GenBank/DDBJ databases">
        <title>Whole-genome sequencing of halo(alkali)philic microorganisms from hypersaline lakes.</title>
        <authorList>
            <person name="Sorokin D.Y."/>
            <person name="Merkel A.Y."/>
            <person name="Messina E."/>
            <person name="Yakimov M."/>
        </authorList>
    </citation>
    <scope>NUCLEOTIDE SEQUENCE [LARGE SCALE GENOMIC DNA]</scope>
    <source>
        <strain evidence="5 6">AB-hyl4</strain>
    </source>
</reference>
<name>A0ABV4U8R8_9BACT</name>
<dbReference type="RefSeq" id="WP_425346930.1">
    <property type="nucleotide sequence ID" value="NZ_JBGUBD010000014.1"/>
</dbReference>
<dbReference type="InterPro" id="IPR005650">
    <property type="entry name" value="BlaI_family"/>
</dbReference>
<evidence type="ECO:0000256" key="3">
    <source>
        <dbReference type="ARBA" id="ARBA00023125"/>
    </source>
</evidence>
<evidence type="ECO:0000256" key="1">
    <source>
        <dbReference type="ARBA" id="ARBA00011046"/>
    </source>
</evidence>
<evidence type="ECO:0000256" key="2">
    <source>
        <dbReference type="ARBA" id="ARBA00023015"/>
    </source>
</evidence>